<accession>A0A1X7UCT9</accession>
<sequence>MTRREKKVAVSHKTIPGKSHRRPFFSPPSQFWRWRSATHCREYRPGKDCCIRFRRLKRKTFTLFFNSIASIAIS</sequence>
<dbReference type="EnsemblMetazoa" id="Aqu2.1.25305_001">
    <property type="protein sequence ID" value="Aqu2.1.25305_001"/>
    <property type="gene ID" value="Aqu2.1.25305"/>
</dbReference>
<name>A0A1X7UCT9_AMPQE</name>
<reference evidence="2" key="1">
    <citation type="submission" date="2017-05" db="UniProtKB">
        <authorList>
            <consortium name="EnsemblMetazoa"/>
        </authorList>
    </citation>
    <scope>IDENTIFICATION</scope>
</reference>
<feature type="region of interest" description="Disordered" evidence="1">
    <location>
        <begin position="1"/>
        <end position="22"/>
    </location>
</feature>
<protein>
    <submittedName>
        <fullName evidence="2">Uncharacterized protein</fullName>
    </submittedName>
</protein>
<evidence type="ECO:0000313" key="2">
    <source>
        <dbReference type="EnsemblMetazoa" id="Aqu2.1.25305_001"/>
    </source>
</evidence>
<dbReference type="InParanoid" id="A0A1X7UCT9"/>
<organism evidence="2">
    <name type="scientific">Amphimedon queenslandica</name>
    <name type="common">Sponge</name>
    <dbReference type="NCBI Taxonomy" id="400682"/>
    <lineage>
        <taxon>Eukaryota</taxon>
        <taxon>Metazoa</taxon>
        <taxon>Porifera</taxon>
        <taxon>Demospongiae</taxon>
        <taxon>Heteroscleromorpha</taxon>
        <taxon>Haplosclerida</taxon>
        <taxon>Niphatidae</taxon>
        <taxon>Amphimedon</taxon>
    </lineage>
</organism>
<evidence type="ECO:0000256" key="1">
    <source>
        <dbReference type="SAM" id="MobiDB-lite"/>
    </source>
</evidence>
<feature type="compositionally biased region" description="Basic residues" evidence="1">
    <location>
        <begin position="1"/>
        <end position="10"/>
    </location>
</feature>
<dbReference type="AlphaFoldDB" id="A0A1X7UCT9"/>
<proteinExistence type="predicted"/>